<dbReference type="PANTHER" id="PTHR33987:SF1">
    <property type="entry name" value="CALCINEURIN-LIKE METALLO-PHOSPHOESTERASE SUPERFAMILY PROTEIN"/>
    <property type="match status" value="1"/>
</dbReference>
<feature type="chain" id="PRO_5013215051" evidence="1">
    <location>
        <begin position="22"/>
        <end position="457"/>
    </location>
</feature>
<evidence type="ECO:0000259" key="2">
    <source>
        <dbReference type="Pfam" id="PF09423"/>
    </source>
</evidence>
<dbReference type="Pfam" id="PF25077">
    <property type="entry name" value="DUF7800"/>
    <property type="match status" value="1"/>
</dbReference>
<dbReference type="PANTHER" id="PTHR33987">
    <property type="entry name" value="CALCINEURIN-LIKE METALLO-PHOSPHOESTERASE SUPERFAMILY PROTEIN"/>
    <property type="match status" value="1"/>
</dbReference>
<dbReference type="InterPro" id="IPR038607">
    <property type="entry name" value="PhoD-like_sf"/>
</dbReference>
<dbReference type="EMBL" id="MQWB01000001">
    <property type="protein sequence ID" value="OZC04243.1"/>
    <property type="molecule type" value="Genomic_DNA"/>
</dbReference>
<feature type="domain" description="PhoD-like phosphatase metallophosphatase" evidence="2">
    <location>
        <begin position="157"/>
        <end position="400"/>
    </location>
</feature>
<keyword evidence="5" id="KW-1185">Reference proteome</keyword>
<proteinExistence type="predicted"/>
<accession>A0A259U2G0</accession>
<dbReference type="InterPro" id="IPR056702">
    <property type="entry name" value="DUF7800"/>
</dbReference>
<evidence type="ECO:0000313" key="5">
    <source>
        <dbReference type="Proteomes" id="UP000216446"/>
    </source>
</evidence>
<dbReference type="AlphaFoldDB" id="A0A259U2G0"/>
<dbReference type="OrthoDB" id="9763616at2"/>
<dbReference type="Pfam" id="PF09423">
    <property type="entry name" value="PhoD"/>
    <property type="match status" value="1"/>
</dbReference>
<sequence length="457" mass="50925">MLHRALLLLLVASGASGSAFAQADPNGILRSGPMLADVTHRGATVWVQTEAPALVEVTTASGARGQARTAHDGTASVALFGMEPGETTTYTVRVDGEEVVTAYPLEITTQELWQWRTDPPTFTLALGSCYYDNDTPYDRPDRAYADTLAFTRPYGGPTTIFRSIQRQRPNAMLWLGDNVYLREVDWWSPEGIDYRYAKSREAADLQPLLASTAHYATWDDHDFGPNDSDRSYIHKEAALETFKRFWPNPTYGASGVPGVFTQFEWGDAEVFLLDDRYHRAPNSAPANEREYLGAEQLRWLLDALTASRATFKIIANGGQILNPVQIFETYAAIAPVERAYFLEELRQRQIDGVVFLSGDRHHTELIRVERNGTYPLYDFTSSPLTAGASTYATREDSPEFENPVRVPGTLVAGVYNFGTLTFSGPRETRTLTMKTFDAAGDLLWEHAVNATDLRTPR</sequence>
<evidence type="ECO:0000259" key="3">
    <source>
        <dbReference type="Pfam" id="PF25077"/>
    </source>
</evidence>
<gene>
    <name evidence="4" type="ORF">BSZ36_15390</name>
</gene>
<feature type="signal peptide" evidence="1">
    <location>
        <begin position="1"/>
        <end position="21"/>
    </location>
</feature>
<organism evidence="4 5">
    <name type="scientific">Rubricoccus marinus</name>
    <dbReference type="NCBI Taxonomy" id="716817"/>
    <lineage>
        <taxon>Bacteria</taxon>
        <taxon>Pseudomonadati</taxon>
        <taxon>Rhodothermota</taxon>
        <taxon>Rhodothermia</taxon>
        <taxon>Rhodothermales</taxon>
        <taxon>Rubricoccaceae</taxon>
        <taxon>Rubricoccus</taxon>
    </lineage>
</organism>
<evidence type="ECO:0000313" key="4">
    <source>
        <dbReference type="EMBL" id="OZC04243.1"/>
    </source>
</evidence>
<name>A0A259U2G0_9BACT</name>
<dbReference type="Proteomes" id="UP000216446">
    <property type="component" value="Unassembled WGS sequence"/>
</dbReference>
<comment type="caution">
    <text evidence="4">The sequence shown here is derived from an EMBL/GenBank/DDBJ whole genome shotgun (WGS) entry which is preliminary data.</text>
</comment>
<dbReference type="Gene3D" id="3.60.21.70">
    <property type="entry name" value="PhoD-like phosphatase"/>
    <property type="match status" value="1"/>
</dbReference>
<dbReference type="CDD" id="cd07389">
    <property type="entry name" value="MPP_PhoD"/>
    <property type="match status" value="1"/>
</dbReference>
<dbReference type="InterPro" id="IPR018946">
    <property type="entry name" value="PhoD-like_MPP"/>
</dbReference>
<feature type="domain" description="DUF7800" evidence="3">
    <location>
        <begin position="29"/>
        <end position="103"/>
    </location>
</feature>
<keyword evidence="1" id="KW-0732">Signal</keyword>
<dbReference type="RefSeq" id="WP_094550501.1">
    <property type="nucleotide sequence ID" value="NZ_MQWB01000001.1"/>
</dbReference>
<dbReference type="SUPFAM" id="SSF56300">
    <property type="entry name" value="Metallo-dependent phosphatases"/>
    <property type="match status" value="1"/>
</dbReference>
<evidence type="ECO:0000256" key="1">
    <source>
        <dbReference type="SAM" id="SignalP"/>
    </source>
</evidence>
<reference evidence="4 5" key="1">
    <citation type="submission" date="2016-11" db="EMBL/GenBank/DDBJ databases">
        <title>Study of marine rhodopsin-containing bacteria.</title>
        <authorList>
            <person name="Yoshizawa S."/>
            <person name="Kumagai Y."/>
            <person name="Kogure K."/>
        </authorList>
    </citation>
    <scope>NUCLEOTIDE SEQUENCE [LARGE SCALE GENOMIC DNA]</scope>
    <source>
        <strain evidence="4 5">SG-29</strain>
    </source>
</reference>
<dbReference type="InterPro" id="IPR029052">
    <property type="entry name" value="Metallo-depent_PP-like"/>
</dbReference>
<dbReference type="InParanoid" id="A0A259U2G0"/>
<protein>
    <submittedName>
        <fullName evidence="4">Uncharacterized protein</fullName>
    </submittedName>
</protein>